<sequence length="157" mass="16037">MVAYRTVLVTLLSAIAASASTNNLDWDVRSLVARQSSGALSGLTDQLPEQCKSTCTSVINAESSCGTSLPCFCTDKLSSSMADCLQCAINVAGQQSAVSQIQSGYDAFASACNSIDSPIKNVTFSLNSGAGATLSQSAHILSAGMVGGVSILLQFLA</sequence>
<gene>
    <name evidence="2" type="ORF">NP233_g2669</name>
</gene>
<dbReference type="EMBL" id="JANIEX010000116">
    <property type="protein sequence ID" value="KAJ3573072.1"/>
    <property type="molecule type" value="Genomic_DNA"/>
</dbReference>
<dbReference type="AlphaFoldDB" id="A0AAD5VZX8"/>
<protein>
    <recommendedName>
        <fullName evidence="4">Extracellular membrane protein CFEM domain-containing protein</fullName>
    </recommendedName>
</protein>
<name>A0AAD5VZX8_9AGAR</name>
<evidence type="ECO:0000256" key="1">
    <source>
        <dbReference type="SAM" id="SignalP"/>
    </source>
</evidence>
<evidence type="ECO:0000313" key="2">
    <source>
        <dbReference type="EMBL" id="KAJ3573072.1"/>
    </source>
</evidence>
<comment type="caution">
    <text evidence="2">The sequence shown here is derived from an EMBL/GenBank/DDBJ whole genome shotgun (WGS) entry which is preliminary data.</text>
</comment>
<accession>A0AAD5VZX8</accession>
<feature type="signal peptide" evidence="1">
    <location>
        <begin position="1"/>
        <end position="19"/>
    </location>
</feature>
<keyword evidence="1" id="KW-0732">Signal</keyword>
<proteinExistence type="predicted"/>
<evidence type="ECO:0008006" key="4">
    <source>
        <dbReference type="Google" id="ProtNLM"/>
    </source>
</evidence>
<dbReference type="Proteomes" id="UP001213000">
    <property type="component" value="Unassembled WGS sequence"/>
</dbReference>
<keyword evidence="3" id="KW-1185">Reference proteome</keyword>
<organism evidence="2 3">
    <name type="scientific">Leucocoprinus birnbaumii</name>
    <dbReference type="NCBI Taxonomy" id="56174"/>
    <lineage>
        <taxon>Eukaryota</taxon>
        <taxon>Fungi</taxon>
        <taxon>Dikarya</taxon>
        <taxon>Basidiomycota</taxon>
        <taxon>Agaricomycotina</taxon>
        <taxon>Agaricomycetes</taxon>
        <taxon>Agaricomycetidae</taxon>
        <taxon>Agaricales</taxon>
        <taxon>Agaricineae</taxon>
        <taxon>Agaricaceae</taxon>
        <taxon>Leucocoprinus</taxon>
    </lineage>
</organism>
<feature type="chain" id="PRO_5042168777" description="Extracellular membrane protein CFEM domain-containing protein" evidence="1">
    <location>
        <begin position="20"/>
        <end position="157"/>
    </location>
</feature>
<reference evidence="2" key="1">
    <citation type="submission" date="2022-07" db="EMBL/GenBank/DDBJ databases">
        <title>Genome Sequence of Leucocoprinus birnbaumii.</title>
        <authorList>
            <person name="Buettner E."/>
        </authorList>
    </citation>
    <scope>NUCLEOTIDE SEQUENCE</scope>
    <source>
        <strain evidence="2">VT141</strain>
    </source>
</reference>
<evidence type="ECO:0000313" key="3">
    <source>
        <dbReference type="Proteomes" id="UP001213000"/>
    </source>
</evidence>